<feature type="region of interest" description="Disordered" evidence="4">
    <location>
        <begin position="333"/>
        <end position="379"/>
    </location>
</feature>
<dbReference type="PANTHER" id="PTHR12837:SF14">
    <property type="entry name" value="POLY(ADP-RIBOSE) GLYCOHYDROLASE"/>
    <property type="match status" value="1"/>
</dbReference>
<feature type="domain" description="PARG helical" evidence="6">
    <location>
        <begin position="65"/>
        <end position="188"/>
    </location>
</feature>
<evidence type="ECO:0000259" key="5">
    <source>
        <dbReference type="Pfam" id="PF05028"/>
    </source>
</evidence>
<evidence type="ECO:0000313" key="7">
    <source>
        <dbReference type="EMBL" id="UYV65063.1"/>
    </source>
</evidence>
<feature type="domain" description="PARG catalytic Macro" evidence="5">
    <location>
        <begin position="742"/>
        <end position="789"/>
    </location>
</feature>
<proteinExistence type="inferred from homology"/>
<dbReference type="Proteomes" id="UP001235939">
    <property type="component" value="Chromosome 03"/>
</dbReference>
<gene>
    <name evidence="7" type="ORF">LAZ67_3003011</name>
</gene>
<dbReference type="EC" id="3.2.1.143" evidence="2"/>
<feature type="compositionally biased region" description="Basic and acidic residues" evidence="4">
    <location>
        <begin position="421"/>
        <end position="430"/>
    </location>
</feature>
<dbReference type="InterPro" id="IPR046372">
    <property type="entry name" value="PARG_cat_C"/>
</dbReference>
<dbReference type="InterPro" id="IPR007724">
    <property type="entry name" value="Poly_GlycHdrlase"/>
</dbReference>
<evidence type="ECO:0000259" key="6">
    <source>
        <dbReference type="Pfam" id="PF20811"/>
    </source>
</evidence>
<dbReference type="PANTHER" id="PTHR12837">
    <property type="entry name" value="POLY ADP-RIBOSE GLYCOHYDROLASE"/>
    <property type="match status" value="1"/>
</dbReference>
<evidence type="ECO:0000256" key="2">
    <source>
        <dbReference type="ARBA" id="ARBA00012255"/>
    </source>
</evidence>
<evidence type="ECO:0000256" key="3">
    <source>
        <dbReference type="ARBA" id="ARBA00022801"/>
    </source>
</evidence>
<keyword evidence="8" id="KW-1185">Reference proteome</keyword>
<feature type="region of interest" description="Disordered" evidence="4">
    <location>
        <begin position="568"/>
        <end position="591"/>
    </location>
</feature>
<feature type="domain" description="PARG catalytic Macro" evidence="5">
    <location>
        <begin position="201"/>
        <end position="283"/>
    </location>
</feature>
<name>A0ABY6K909_9ARAC</name>
<evidence type="ECO:0000256" key="1">
    <source>
        <dbReference type="ARBA" id="ARBA00009545"/>
    </source>
</evidence>
<sequence length="849" mass="95868">MFTVEDAAGKMPCPLGYPGHISPFVLQGSLVDMASARISLDPDDRHEPNDQLFNPLRRFLEEACSEDERARFVRYTLPCLVNHAMHLRVVRPSEGFHYLLQQEERSVMLDRQFILSLLANAFFSTFPRRTIKTHPTLQDFNFVQLFQHLETWVFGLLFDSQQLKLKSILRHLEGAGYNDSCNGNVRYTRQVVSPASIPSLPHWLCSDKPLCPLVLRNTGGIEEAEPHVYKACFCSPLVGGDVLREGFSQESRLFSLMPELLVCICFAEALLFNEAIVVQGVRQNLLAGETDVCLLDASNFSVQPGKQYEDQALVRELTKCYAAFLQPRPAARLSPVGRSASPTPPPAVERRRSSIGSTQSFKTSLPDWAREDDKKSKNSSIYNHTEYHLKPPHLLLKQQSSNYIVPVRKYSDPFSICSRPERFSSEEKSTPKKVLTQESTESGYKRSLSRASSRRQKSEVVDPSIQIVETFISELLNHERKKRTLEKRKSRSWGQISQGTFSEDDEYFTADENMSDTELGISAEHRRRMLRVETPGSEESTGFHLGTDDELSKHERYEDFRRRIRCRTRSRRSRRSSSSYLGSSSDMEDISEEDMIDRPGVMRAASSEPNLAGVPLAVPPPPTTAPLVPGRRLMMTTYSGQLKAYSYDGVKPNLPVPFKAKFRRRRFQEDEDSTGGSSLEDLSVDSEVPVYNPYRRVESQDSSILPDDLDVDTVGEWTVKLLTDIFTHDYPSALMPTVEGLKPVAGGRWGCGTRHSGDPQLKVAIQWLAASLALLPSLVVYTAQDPALAQRVLQLRQVSRKAEKQGWTVGDLACETLRYCRSRRSSHRTPSQLFSLLLGGTFLSHDSLE</sequence>
<comment type="similarity">
    <text evidence="1">Belongs to the poly(ADP-ribose) glycohydrolase family.</text>
</comment>
<dbReference type="Pfam" id="PF05028">
    <property type="entry name" value="PARG_cat_C"/>
    <property type="match status" value="2"/>
</dbReference>
<protein>
    <recommendedName>
        <fullName evidence="2">poly(ADP-ribose) glycohydrolase</fullName>
        <ecNumber evidence="2">3.2.1.143</ecNumber>
    </recommendedName>
</protein>
<feature type="compositionally biased region" description="Polar residues" evidence="4">
    <location>
        <begin position="354"/>
        <end position="363"/>
    </location>
</feature>
<organism evidence="7 8">
    <name type="scientific">Cordylochernes scorpioides</name>
    <dbReference type="NCBI Taxonomy" id="51811"/>
    <lineage>
        <taxon>Eukaryota</taxon>
        <taxon>Metazoa</taxon>
        <taxon>Ecdysozoa</taxon>
        <taxon>Arthropoda</taxon>
        <taxon>Chelicerata</taxon>
        <taxon>Arachnida</taxon>
        <taxon>Pseudoscorpiones</taxon>
        <taxon>Cheliferoidea</taxon>
        <taxon>Chernetidae</taxon>
        <taxon>Cordylochernes</taxon>
    </lineage>
</organism>
<dbReference type="Pfam" id="PF20811">
    <property type="entry name" value="PARG_cat_N"/>
    <property type="match status" value="1"/>
</dbReference>
<dbReference type="EMBL" id="CP092865">
    <property type="protein sequence ID" value="UYV65063.1"/>
    <property type="molecule type" value="Genomic_DNA"/>
</dbReference>
<reference evidence="7 8" key="1">
    <citation type="submission" date="2022-01" db="EMBL/GenBank/DDBJ databases">
        <title>A chromosomal length assembly of Cordylochernes scorpioides.</title>
        <authorList>
            <person name="Zeh D."/>
            <person name="Zeh J."/>
        </authorList>
    </citation>
    <scope>NUCLEOTIDE SEQUENCE [LARGE SCALE GENOMIC DNA]</scope>
    <source>
        <strain evidence="7">IN4F17</strain>
        <tissue evidence="7">Whole Body</tissue>
    </source>
</reference>
<evidence type="ECO:0000256" key="4">
    <source>
        <dbReference type="SAM" id="MobiDB-lite"/>
    </source>
</evidence>
<accession>A0ABY6K909</accession>
<evidence type="ECO:0000313" key="8">
    <source>
        <dbReference type="Proteomes" id="UP001235939"/>
    </source>
</evidence>
<feature type="region of interest" description="Disordered" evidence="4">
    <location>
        <begin position="421"/>
        <end position="460"/>
    </location>
</feature>
<keyword evidence="3" id="KW-0378">Hydrolase</keyword>
<feature type="compositionally biased region" description="Low complexity" evidence="4">
    <location>
        <begin position="576"/>
        <end position="585"/>
    </location>
</feature>
<dbReference type="InterPro" id="IPR048362">
    <property type="entry name" value="PARG_helical"/>
</dbReference>